<feature type="transmembrane region" description="Helical" evidence="1">
    <location>
        <begin position="96"/>
        <end position="117"/>
    </location>
</feature>
<proteinExistence type="predicted"/>
<dbReference type="Pfam" id="PF13630">
    <property type="entry name" value="SdpI"/>
    <property type="match status" value="1"/>
</dbReference>
<sequence>MEALAPLFSAAVGIASVSGVAHHVQHATTQGGLGRNSAVGLRTSITKSSDAAWAAGHQAAAPWLLACAYTGYLSGALTIASAVLAATGVFSAPGVLIVPAAGFAAVVVLLVVATAIAHSNGADAVGE</sequence>
<dbReference type="RefSeq" id="WP_146165522.1">
    <property type="nucleotide sequence ID" value="NZ_PYGA01000004.1"/>
</dbReference>
<reference evidence="2 3" key="1">
    <citation type="submission" date="2018-03" db="EMBL/GenBank/DDBJ databases">
        <title>Genomic Encyclopedia of Archaeal and Bacterial Type Strains, Phase II (KMG-II): from individual species to whole genera.</title>
        <authorList>
            <person name="Goeker M."/>
        </authorList>
    </citation>
    <scope>NUCLEOTIDE SEQUENCE [LARGE SCALE GENOMIC DNA]</scope>
    <source>
        <strain evidence="2 3">DSM 45312</strain>
    </source>
</reference>
<evidence type="ECO:0000256" key="1">
    <source>
        <dbReference type="SAM" id="Phobius"/>
    </source>
</evidence>
<organism evidence="2 3">
    <name type="scientific">Murinocardiopsis flavida</name>
    <dbReference type="NCBI Taxonomy" id="645275"/>
    <lineage>
        <taxon>Bacteria</taxon>
        <taxon>Bacillati</taxon>
        <taxon>Actinomycetota</taxon>
        <taxon>Actinomycetes</taxon>
        <taxon>Streptosporangiales</taxon>
        <taxon>Nocardiopsidaceae</taxon>
        <taxon>Murinocardiopsis</taxon>
    </lineage>
</organism>
<feature type="transmembrane region" description="Helical" evidence="1">
    <location>
        <begin position="63"/>
        <end position="84"/>
    </location>
</feature>
<accession>A0A2P8DP50</accession>
<evidence type="ECO:0000313" key="3">
    <source>
        <dbReference type="Proteomes" id="UP000240542"/>
    </source>
</evidence>
<keyword evidence="1" id="KW-1133">Transmembrane helix</keyword>
<keyword evidence="1" id="KW-0812">Transmembrane</keyword>
<keyword evidence="1" id="KW-0472">Membrane</keyword>
<dbReference type="InterPro" id="IPR025962">
    <property type="entry name" value="SdpI/YhfL"/>
</dbReference>
<comment type="caution">
    <text evidence="2">The sequence shown here is derived from an EMBL/GenBank/DDBJ whole genome shotgun (WGS) entry which is preliminary data.</text>
</comment>
<dbReference type="Proteomes" id="UP000240542">
    <property type="component" value="Unassembled WGS sequence"/>
</dbReference>
<keyword evidence="3" id="KW-1185">Reference proteome</keyword>
<gene>
    <name evidence="2" type="ORF">CLV63_104187</name>
</gene>
<protein>
    <submittedName>
        <fullName evidence="2">SdpI/YhfL family protein</fullName>
    </submittedName>
</protein>
<name>A0A2P8DP50_9ACTN</name>
<dbReference type="EMBL" id="PYGA01000004">
    <property type="protein sequence ID" value="PSK98963.1"/>
    <property type="molecule type" value="Genomic_DNA"/>
</dbReference>
<evidence type="ECO:0000313" key="2">
    <source>
        <dbReference type="EMBL" id="PSK98963.1"/>
    </source>
</evidence>
<dbReference type="AlphaFoldDB" id="A0A2P8DP50"/>